<sequence>MRELVSGGAACAVPGSSSSSNPLGVLSPTPLLAPHPKLRLCVSLDFSQLVFIGIYWSELMLIFMLEVEDYHLFTPWVEEPFASLPGSELEHTLRPNLQGSEFLQGFRSVDQGRFSDAWDEIQRPQVPHFQGRDGLTNFPLEQPLAQQNFDGPPQRVLSNFLHSFLHSSQGGMPFRPTSLPVLGLSEGDKQCIRDRSSIMARHLFADKSEEFIHSQVNALLSSLDIDNDIRARGPIPGRYPELEEYWNESQGMRPGPHGADGWISEFTQHQVAPDDPNMWVQSFERQHGANGWASEFEHEQSQLASIDQMRGSNMPNLAAMEQTRLLAHTLAQNNDPKFQNSKFLQFVSKMSRGEITIEDNQFKPAAFSAPGDWATEYDQQYGGGQSWADQFSNEQLSHGPHGWANEFAAEREQHGVTDNEWVNEFSKLNVNDWSEEFERQVADGTLGDASADNWANAYDEYLNEQVALKQKSETSRGLYEFSDLNPYVGHPNPLKEGQELFRKGLLSEAVLALEAEVMKNPENSEGWRLLGIAHAENDDDQQAIAAMMRAQEVDPTNLEVLLALGVSHTNELEQAAALKYLYSWLRHHPKYGTITPQDQPENLYYADVARIFNDAAKLSPDDADVHIVLGVLYNLSREYDKAIEAFQTALKLKPRDYSLWNKLGATQANSVQSADAILAYQQALDLKPNYVRAWANMGISYANQGMYEDSIRYYVRALAMNPKADNAWQYLRISLSCASRNDMLEACDSRNLDILQKEFPL</sequence>
<dbReference type="InterPro" id="IPR011990">
    <property type="entry name" value="TPR-like_helical_dom_sf"/>
</dbReference>
<dbReference type="SMART" id="SM00028">
    <property type="entry name" value="TPR"/>
    <property type="match status" value="4"/>
</dbReference>
<evidence type="ECO:0000256" key="2">
    <source>
        <dbReference type="ARBA" id="ARBA00004496"/>
    </source>
</evidence>
<dbReference type="EMBL" id="JACGWM010000007">
    <property type="protein sequence ID" value="KAL0363002.1"/>
    <property type="molecule type" value="Genomic_DNA"/>
</dbReference>
<dbReference type="GO" id="GO:0005829">
    <property type="term" value="C:cytosol"/>
    <property type="evidence" value="ECO:0007669"/>
    <property type="project" value="TreeGrafter"/>
</dbReference>
<feature type="repeat" description="TPR" evidence="8">
    <location>
        <begin position="524"/>
        <end position="557"/>
    </location>
</feature>
<name>A0AAW2Q5J2_9LAMI</name>
<dbReference type="PANTHER" id="PTHR10130:SF0">
    <property type="entry name" value="GH08708P"/>
    <property type="match status" value="1"/>
</dbReference>
<comment type="caution">
    <text evidence="10">The sequence shown here is derived from an EMBL/GenBank/DDBJ whole genome shotgun (WGS) entry which is preliminary data.</text>
</comment>
<dbReference type="Pfam" id="PF13432">
    <property type="entry name" value="TPR_16"/>
    <property type="match status" value="1"/>
</dbReference>
<evidence type="ECO:0000256" key="1">
    <source>
        <dbReference type="ARBA" id="ARBA00004275"/>
    </source>
</evidence>
<dbReference type="Gene3D" id="1.25.40.10">
    <property type="entry name" value="Tetratricopeptide repeat domain"/>
    <property type="match status" value="1"/>
</dbReference>
<dbReference type="SUPFAM" id="SSF48452">
    <property type="entry name" value="TPR-like"/>
    <property type="match status" value="1"/>
</dbReference>
<feature type="repeat" description="TPR" evidence="8">
    <location>
        <begin position="691"/>
        <end position="724"/>
    </location>
</feature>
<dbReference type="AlphaFoldDB" id="A0AAW2Q5J2"/>
<reference evidence="10" key="2">
    <citation type="journal article" date="2024" name="Plant">
        <title>Genomic evolution and insights into agronomic trait innovations of Sesamum species.</title>
        <authorList>
            <person name="Miao H."/>
            <person name="Wang L."/>
            <person name="Qu L."/>
            <person name="Liu H."/>
            <person name="Sun Y."/>
            <person name="Le M."/>
            <person name="Wang Q."/>
            <person name="Wei S."/>
            <person name="Zheng Y."/>
            <person name="Lin W."/>
            <person name="Duan Y."/>
            <person name="Cao H."/>
            <person name="Xiong S."/>
            <person name="Wang X."/>
            <person name="Wei L."/>
            <person name="Li C."/>
            <person name="Ma Q."/>
            <person name="Ju M."/>
            <person name="Zhao R."/>
            <person name="Li G."/>
            <person name="Mu C."/>
            <person name="Tian Q."/>
            <person name="Mei H."/>
            <person name="Zhang T."/>
            <person name="Gao T."/>
            <person name="Zhang H."/>
        </authorList>
    </citation>
    <scope>NUCLEOTIDE SEQUENCE</scope>
    <source>
        <strain evidence="10">KEN8</strain>
    </source>
</reference>
<reference evidence="10" key="1">
    <citation type="submission" date="2020-06" db="EMBL/GenBank/DDBJ databases">
        <authorList>
            <person name="Li T."/>
            <person name="Hu X."/>
            <person name="Zhang T."/>
            <person name="Song X."/>
            <person name="Zhang H."/>
            <person name="Dai N."/>
            <person name="Sheng W."/>
            <person name="Hou X."/>
            <person name="Wei L."/>
        </authorList>
    </citation>
    <scope>NUCLEOTIDE SEQUENCE</scope>
    <source>
        <strain evidence="10">KEN8</strain>
        <tissue evidence="10">Leaf</tissue>
    </source>
</reference>
<keyword evidence="5" id="KW-0677">Repeat</keyword>
<dbReference type="PANTHER" id="PTHR10130">
    <property type="entry name" value="PEROXISOMAL TARGETING SIGNAL 1 RECEPTOR PEX5"/>
    <property type="match status" value="1"/>
</dbReference>
<dbReference type="GO" id="GO:0005052">
    <property type="term" value="F:peroxisome matrix targeting signal-1 binding"/>
    <property type="evidence" value="ECO:0007669"/>
    <property type="project" value="TreeGrafter"/>
</dbReference>
<dbReference type="FunFam" id="1.25.40.10:FF:000110">
    <property type="entry name" value="Peroxisome biogenesis protein 5"/>
    <property type="match status" value="1"/>
</dbReference>
<evidence type="ECO:0000256" key="9">
    <source>
        <dbReference type="SAM" id="MobiDB-lite"/>
    </source>
</evidence>
<dbReference type="PROSITE" id="PS50293">
    <property type="entry name" value="TPR_REGION"/>
    <property type="match status" value="2"/>
</dbReference>
<keyword evidence="4" id="KW-0963">Cytoplasm</keyword>
<feature type="repeat" description="TPR" evidence="8">
    <location>
        <begin position="657"/>
        <end position="690"/>
    </location>
</feature>
<comment type="subcellular location">
    <subcellularLocation>
        <location evidence="2">Cytoplasm</location>
    </subcellularLocation>
    <subcellularLocation>
        <location evidence="1">Peroxisome</location>
    </subcellularLocation>
</comment>
<evidence type="ECO:0000256" key="8">
    <source>
        <dbReference type="PROSITE-ProRule" id="PRU00339"/>
    </source>
</evidence>
<dbReference type="InterPro" id="IPR019734">
    <property type="entry name" value="TPR_rpt"/>
</dbReference>
<proteinExistence type="inferred from homology"/>
<evidence type="ECO:0000256" key="5">
    <source>
        <dbReference type="ARBA" id="ARBA00022737"/>
    </source>
</evidence>
<evidence type="ECO:0000256" key="4">
    <source>
        <dbReference type="ARBA" id="ARBA00022490"/>
    </source>
</evidence>
<dbReference type="PROSITE" id="PS50005">
    <property type="entry name" value="TPR"/>
    <property type="match status" value="4"/>
</dbReference>
<evidence type="ECO:0000313" key="10">
    <source>
        <dbReference type="EMBL" id="KAL0363002.1"/>
    </source>
</evidence>
<evidence type="ECO:0000256" key="7">
    <source>
        <dbReference type="ARBA" id="ARBA00023140"/>
    </source>
</evidence>
<protein>
    <submittedName>
        <fullName evidence="10">Peroxisome biogenesis protein 5</fullName>
    </submittedName>
</protein>
<comment type="similarity">
    <text evidence="3">Belongs to the peroxisomal targeting signal receptor family.</text>
</comment>
<dbReference type="GO" id="GO:0005778">
    <property type="term" value="C:peroxisomal membrane"/>
    <property type="evidence" value="ECO:0007669"/>
    <property type="project" value="TreeGrafter"/>
</dbReference>
<dbReference type="InterPro" id="IPR024111">
    <property type="entry name" value="PEX5/PEX5L"/>
</dbReference>
<keyword evidence="6 8" id="KW-0802">TPR repeat</keyword>
<keyword evidence="7" id="KW-0576">Peroxisome</keyword>
<organism evidence="10">
    <name type="scientific">Sesamum calycinum</name>
    <dbReference type="NCBI Taxonomy" id="2727403"/>
    <lineage>
        <taxon>Eukaryota</taxon>
        <taxon>Viridiplantae</taxon>
        <taxon>Streptophyta</taxon>
        <taxon>Embryophyta</taxon>
        <taxon>Tracheophyta</taxon>
        <taxon>Spermatophyta</taxon>
        <taxon>Magnoliopsida</taxon>
        <taxon>eudicotyledons</taxon>
        <taxon>Gunneridae</taxon>
        <taxon>Pentapetalae</taxon>
        <taxon>asterids</taxon>
        <taxon>lamiids</taxon>
        <taxon>Lamiales</taxon>
        <taxon>Pedaliaceae</taxon>
        <taxon>Sesamum</taxon>
    </lineage>
</organism>
<dbReference type="GO" id="GO:0016560">
    <property type="term" value="P:protein import into peroxisome matrix, docking"/>
    <property type="evidence" value="ECO:0007669"/>
    <property type="project" value="TreeGrafter"/>
</dbReference>
<gene>
    <name evidence="10" type="ORF">Scaly_1255400</name>
</gene>
<dbReference type="Pfam" id="PF00515">
    <property type="entry name" value="TPR_1"/>
    <property type="match status" value="2"/>
</dbReference>
<evidence type="ECO:0000256" key="3">
    <source>
        <dbReference type="ARBA" id="ARBA00005348"/>
    </source>
</evidence>
<feature type="region of interest" description="Disordered" evidence="9">
    <location>
        <begin position="1"/>
        <end position="21"/>
    </location>
</feature>
<accession>A0AAW2Q5J2</accession>
<evidence type="ECO:0000256" key="6">
    <source>
        <dbReference type="ARBA" id="ARBA00022803"/>
    </source>
</evidence>
<feature type="repeat" description="TPR" evidence="8">
    <location>
        <begin position="623"/>
        <end position="656"/>
    </location>
</feature>